<feature type="non-terminal residue" evidence="2">
    <location>
        <position position="1"/>
    </location>
</feature>
<feature type="compositionally biased region" description="Basic and acidic residues" evidence="1">
    <location>
        <begin position="281"/>
        <end position="294"/>
    </location>
</feature>
<dbReference type="AlphaFoldDB" id="A0A0H5R5S2"/>
<dbReference type="PANTHER" id="PTHR45125:SF3">
    <property type="entry name" value="NO-APICAL-MERISTEM-ASSOCIATED CARBOXY-TERMINAL DOMAIN PROTEIN"/>
    <property type="match status" value="1"/>
</dbReference>
<feature type="region of interest" description="Disordered" evidence="1">
    <location>
        <begin position="164"/>
        <end position="192"/>
    </location>
</feature>
<evidence type="ECO:0000256" key="1">
    <source>
        <dbReference type="SAM" id="MobiDB-lite"/>
    </source>
</evidence>
<organism evidence="2">
    <name type="scientific">Spongospora subterranea</name>
    <dbReference type="NCBI Taxonomy" id="70186"/>
    <lineage>
        <taxon>Eukaryota</taxon>
        <taxon>Sar</taxon>
        <taxon>Rhizaria</taxon>
        <taxon>Endomyxa</taxon>
        <taxon>Phytomyxea</taxon>
        <taxon>Plasmodiophorida</taxon>
        <taxon>Plasmodiophoridae</taxon>
        <taxon>Spongospora</taxon>
    </lineage>
</organism>
<name>A0A0H5R5S2_9EUKA</name>
<reference evidence="2" key="1">
    <citation type="submission" date="2015-04" db="EMBL/GenBank/DDBJ databases">
        <title>The genome sequence of the plant pathogenic Rhizarian Plasmodiophora brassicae reveals insights in its biotrophic life cycle and the origin of chitin synthesis.</title>
        <authorList>
            <person name="Schwelm A."/>
            <person name="Fogelqvist J."/>
            <person name="Knaust A."/>
            <person name="Julke S."/>
            <person name="Lilja T."/>
            <person name="Dhandapani V."/>
            <person name="Bonilla-Rosso G."/>
            <person name="Karlsson M."/>
            <person name="Shevchenko A."/>
            <person name="Choi S.R."/>
            <person name="Kim H.G."/>
            <person name="Park J.Y."/>
            <person name="Lim Y.P."/>
            <person name="Ludwig-Muller J."/>
            <person name="Dixelius C."/>
        </authorList>
    </citation>
    <scope>NUCLEOTIDE SEQUENCE</scope>
    <source>
        <tissue evidence="2">Potato root galls</tissue>
    </source>
</reference>
<feature type="region of interest" description="Disordered" evidence="1">
    <location>
        <begin position="281"/>
        <end position="303"/>
    </location>
</feature>
<dbReference type="PANTHER" id="PTHR45125">
    <property type="entry name" value="F21J9.4-RELATED"/>
    <property type="match status" value="1"/>
</dbReference>
<dbReference type="EMBL" id="HACM01008759">
    <property type="protein sequence ID" value="CRZ09201.1"/>
    <property type="molecule type" value="Transcribed_RNA"/>
</dbReference>
<evidence type="ECO:0000313" key="2">
    <source>
        <dbReference type="EMBL" id="CRZ09201.1"/>
    </source>
</evidence>
<accession>A0A0H5R5S2</accession>
<proteinExistence type="predicted"/>
<sequence length="303" mass="33825">ARYGISKGCQSMVIGGTTTQPAGEDCSPLVADQTPKKTKFKGKNFTQSEETQLCRSWAVCSQDLSAGTGQSLPSFWDRVTDHFNSEIDGPSRPQRSLESKWGTIQKDVARFSVSYAAVQESASGGEDEIDKALELFQSSNMREFRYLHCWRTLKNLPKWKSCREGIENPKRSSKRQRNEDSDTIENVFGDDDETVDGRVRNSQYIKPDERQKQLVDFGAAAAEMAAAVRVAAQTLQDQANLHLFTASLDGLDQIAREYIGLRRSAIIREMKPSSLLEKNRVVVAEHDSSERPDYEPSGSDDSS</sequence>
<feature type="compositionally biased region" description="Basic and acidic residues" evidence="1">
    <location>
        <begin position="164"/>
        <end position="180"/>
    </location>
</feature>
<protein>
    <submittedName>
        <fullName evidence="2">Uncharacterized protein</fullName>
    </submittedName>
</protein>